<reference evidence="3" key="1">
    <citation type="submission" date="2015-09" db="EMBL/GenBank/DDBJ databases">
        <authorList>
            <person name="Daims H."/>
        </authorList>
    </citation>
    <scope>NUCLEOTIDE SEQUENCE [LARGE SCALE GENOMIC DNA]</scope>
</reference>
<evidence type="ECO:0000256" key="1">
    <source>
        <dbReference type="SAM" id="Phobius"/>
    </source>
</evidence>
<dbReference type="KEGG" id="nio:NITINOP_1684"/>
<keyword evidence="1" id="KW-0812">Transmembrane</keyword>
<keyword evidence="1" id="KW-0472">Membrane</keyword>
<dbReference type="RefSeq" id="WP_062484644.1">
    <property type="nucleotide sequence ID" value="NZ_LN885086.1"/>
</dbReference>
<sequence>MRLSVSVVLAGALLMVISGVGIGQAATVGQADLNGAESDEVRGPAVPVSVEEYFGRKVAQLFNRPATLTIGEYQPIGDIVPSLVRGEYTISLFTSGFNGAPAPSAVIDGSSITVDLSSLYLSHEWRDEFRIWNVGGLATGTIDLETLEFHLNWDRVFRDKHHDTVVTFTLRGTMVPVPITDTAVFFAAGLAMLLILWRLKQTDATMHPMSTF</sequence>
<feature type="transmembrane region" description="Helical" evidence="1">
    <location>
        <begin position="182"/>
        <end position="199"/>
    </location>
</feature>
<proteinExistence type="predicted"/>
<keyword evidence="1" id="KW-1133">Transmembrane helix</keyword>
<dbReference type="AlphaFoldDB" id="A0A0S4KQE0"/>
<name>A0A0S4KQE0_9BACT</name>
<protein>
    <submittedName>
        <fullName evidence="2">Uncharacterized protein</fullName>
    </submittedName>
</protein>
<dbReference type="EMBL" id="LN885086">
    <property type="protein sequence ID" value="CUQ66659.1"/>
    <property type="molecule type" value="Genomic_DNA"/>
</dbReference>
<evidence type="ECO:0000313" key="2">
    <source>
        <dbReference type="EMBL" id="CUQ66659.1"/>
    </source>
</evidence>
<dbReference type="OrthoDB" id="9856770at2"/>
<dbReference type="Proteomes" id="UP000066284">
    <property type="component" value="Chromosome 1"/>
</dbReference>
<gene>
    <name evidence="2" type="ORF">NITINOP_1684</name>
</gene>
<accession>A0A0S4KQE0</accession>
<keyword evidence="3" id="KW-1185">Reference proteome</keyword>
<evidence type="ECO:0000313" key="3">
    <source>
        <dbReference type="Proteomes" id="UP000066284"/>
    </source>
</evidence>
<organism evidence="2 3">
    <name type="scientific">Candidatus Nitrospira inopinata</name>
    <dbReference type="NCBI Taxonomy" id="1715989"/>
    <lineage>
        <taxon>Bacteria</taxon>
        <taxon>Pseudomonadati</taxon>
        <taxon>Nitrospirota</taxon>
        <taxon>Nitrospiria</taxon>
        <taxon>Nitrospirales</taxon>
        <taxon>Nitrospiraceae</taxon>
        <taxon>Nitrospira</taxon>
    </lineage>
</organism>